<accession>A0A5B8USY6</accession>
<evidence type="ECO:0000313" key="2">
    <source>
        <dbReference type="EMBL" id="QEC62220.1"/>
    </source>
</evidence>
<dbReference type="RefSeq" id="WP_147030797.1">
    <property type="nucleotide sequence ID" value="NZ_CP042436.1"/>
</dbReference>
<gene>
    <name evidence="2" type="ORF">FRZ54_06350</name>
</gene>
<dbReference type="Gene3D" id="3.10.129.10">
    <property type="entry name" value="Hotdog Thioesterase"/>
    <property type="match status" value="1"/>
</dbReference>
<dbReference type="InterPro" id="IPR029069">
    <property type="entry name" value="HotDog_dom_sf"/>
</dbReference>
<dbReference type="AlphaFoldDB" id="A0A5B8USY6"/>
<dbReference type="Proteomes" id="UP000321479">
    <property type="component" value="Chromosome"/>
</dbReference>
<dbReference type="EMBL" id="CP042436">
    <property type="protein sequence ID" value="QEC62220.1"/>
    <property type="molecule type" value="Genomic_DNA"/>
</dbReference>
<evidence type="ECO:0000259" key="1">
    <source>
        <dbReference type="Pfam" id="PF22818"/>
    </source>
</evidence>
<dbReference type="Pfam" id="PF22818">
    <property type="entry name" value="ApeI-like"/>
    <property type="match status" value="1"/>
</dbReference>
<dbReference type="OrthoDB" id="9772788at2"/>
<dbReference type="SUPFAM" id="SSF54637">
    <property type="entry name" value="Thioesterase/thiol ester dehydrase-isomerase"/>
    <property type="match status" value="1"/>
</dbReference>
<keyword evidence="3" id="KW-1185">Reference proteome</keyword>
<dbReference type="GO" id="GO:0016829">
    <property type="term" value="F:lyase activity"/>
    <property type="evidence" value="ECO:0007669"/>
    <property type="project" value="UniProtKB-KW"/>
</dbReference>
<protein>
    <recommendedName>
        <fullName evidence="1">ApeI dehydratase-like domain-containing protein</fullName>
    </recommendedName>
</protein>
<sequence>MPVNNNDLFHVLRIDKLDGMIVAKLGIDRDSEILKGHFPGHPVVPGACMLQVVKDVLEDSLGTTLRLKKADHLKFMSLVDPTERETVQLEIVYRDAGQEETFVTAKVSADENICFKLQCTFVKI</sequence>
<dbReference type="KEGG" id="mgin:FRZ54_06350"/>
<feature type="domain" description="ApeI dehydratase-like" evidence="1">
    <location>
        <begin position="19"/>
        <end position="104"/>
    </location>
</feature>
<name>A0A5B8USY6_9SPHI</name>
<evidence type="ECO:0000313" key="3">
    <source>
        <dbReference type="Proteomes" id="UP000321479"/>
    </source>
</evidence>
<organism evidence="2 3">
    <name type="scientific">Mucilaginibacter ginsenosidivorans</name>
    <dbReference type="NCBI Taxonomy" id="398053"/>
    <lineage>
        <taxon>Bacteria</taxon>
        <taxon>Pseudomonadati</taxon>
        <taxon>Bacteroidota</taxon>
        <taxon>Sphingobacteriia</taxon>
        <taxon>Sphingobacteriales</taxon>
        <taxon>Sphingobacteriaceae</taxon>
        <taxon>Mucilaginibacter</taxon>
    </lineage>
</organism>
<dbReference type="InterPro" id="IPR054545">
    <property type="entry name" value="ApeI-like"/>
</dbReference>
<reference evidence="2 3" key="1">
    <citation type="journal article" date="2017" name="Curr. Microbiol.">
        <title>Mucilaginibacter ginsenosidivorans sp. nov., Isolated from Soil of Ginseng Field.</title>
        <authorList>
            <person name="Kim M.M."/>
            <person name="Siddiqi M.Z."/>
            <person name="Im W.T."/>
        </authorList>
    </citation>
    <scope>NUCLEOTIDE SEQUENCE [LARGE SCALE GENOMIC DNA]</scope>
    <source>
        <strain evidence="2 3">Gsoil 3017</strain>
    </source>
</reference>
<proteinExistence type="predicted"/>